<dbReference type="Pfam" id="PF01757">
    <property type="entry name" value="Acyl_transf_3"/>
    <property type="match status" value="1"/>
</dbReference>
<reference evidence="4" key="1">
    <citation type="submission" date="2021-02" db="EMBL/GenBank/DDBJ databases">
        <authorList>
            <person name="Dougan E. K."/>
            <person name="Rhodes N."/>
            <person name="Thang M."/>
            <person name="Chan C."/>
        </authorList>
    </citation>
    <scope>NUCLEOTIDE SEQUENCE</scope>
</reference>
<dbReference type="GO" id="GO:0016747">
    <property type="term" value="F:acyltransferase activity, transferring groups other than amino-acyl groups"/>
    <property type="evidence" value="ECO:0007669"/>
    <property type="project" value="InterPro"/>
</dbReference>
<comment type="caution">
    <text evidence="4">The sequence shown here is derived from an EMBL/GenBank/DDBJ whole genome shotgun (WGS) entry which is preliminary data.</text>
</comment>
<evidence type="ECO:0000256" key="2">
    <source>
        <dbReference type="SAM" id="SignalP"/>
    </source>
</evidence>
<feature type="signal peptide" evidence="2">
    <location>
        <begin position="1"/>
        <end position="21"/>
    </location>
</feature>
<keyword evidence="1" id="KW-0812">Transmembrane</keyword>
<keyword evidence="1" id="KW-1133">Transmembrane helix</keyword>
<evidence type="ECO:0000313" key="4">
    <source>
        <dbReference type="EMBL" id="CAE8719181.1"/>
    </source>
</evidence>
<protein>
    <recommendedName>
        <fullName evidence="3">Acyltransferase 3 domain-containing protein</fullName>
    </recommendedName>
</protein>
<evidence type="ECO:0000256" key="1">
    <source>
        <dbReference type="SAM" id="Phobius"/>
    </source>
</evidence>
<keyword evidence="2" id="KW-0732">Signal</keyword>
<dbReference type="InterPro" id="IPR002656">
    <property type="entry name" value="Acyl_transf_3_dom"/>
</dbReference>
<evidence type="ECO:0000259" key="3">
    <source>
        <dbReference type="Pfam" id="PF01757"/>
    </source>
</evidence>
<keyword evidence="1" id="KW-0472">Membrane</keyword>
<dbReference type="Proteomes" id="UP000626109">
    <property type="component" value="Unassembled WGS sequence"/>
</dbReference>
<dbReference type="EMBL" id="CAJNNW010033485">
    <property type="protein sequence ID" value="CAE8719181.1"/>
    <property type="molecule type" value="Genomic_DNA"/>
</dbReference>
<name>A0A813L8N8_POLGL</name>
<evidence type="ECO:0000313" key="5">
    <source>
        <dbReference type="Proteomes" id="UP000626109"/>
    </source>
</evidence>
<feature type="transmembrane region" description="Helical" evidence="1">
    <location>
        <begin position="191"/>
        <end position="210"/>
    </location>
</feature>
<proteinExistence type="predicted"/>
<feature type="chain" id="PRO_5033058082" description="Acyltransferase 3 domain-containing protein" evidence="2">
    <location>
        <begin position="22"/>
        <end position="401"/>
    </location>
</feature>
<organism evidence="4 5">
    <name type="scientific">Polarella glacialis</name>
    <name type="common">Dinoflagellate</name>
    <dbReference type="NCBI Taxonomy" id="89957"/>
    <lineage>
        <taxon>Eukaryota</taxon>
        <taxon>Sar</taxon>
        <taxon>Alveolata</taxon>
        <taxon>Dinophyceae</taxon>
        <taxon>Suessiales</taxon>
        <taxon>Suessiaceae</taxon>
        <taxon>Polarella</taxon>
    </lineage>
</organism>
<feature type="transmembrane region" description="Helical" evidence="1">
    <location>
        <begin position="166"/>
        <end position="185"/>
    </location>
</feature>
<dbReference type="AlphaFoldDB" id="A0A813L8N8"/>
<sequence length="401" mass="44531">MLGAMLAVVALILGLARVSLAIGSGPRLPAGRPRLPVLDGLRTLLISYVILYHCRDTMAPKQLGFIFAKAQSTMHYFSPIMGFVNFWVNKQDRISLGAACTDLARRLDRLCPGYYLALLWLYAFGAYQYDPLAYPLQALFLQTLLPIRVCGLVYDSYAWHGANSDGWFVSAAVVCAVCFPMLYNARPRRGWQATAMVLLAVLTFCASTRWMRSHIDLYMEGLNIYVWAPPRVLEFFAGMFFAQLANELPEHLKSWPGWPYISDLCLGMAFVVVATSDSAMPTLAEDWFLTPLFGLHALSCSLTECSLARPDESGHFQRGCLDTLLSSHLLVDAAQYSFGAYILQQPVRLSITYLLQCLGSGPTAASWIMQLVSCWTAGMALTKFVENPVARVMSSRLKARA</sequence>
<gene>
    <name evidence="4" type="ORF">PGLA2088_LOCUS40488</name>
</gene>
<feature type="transmembrane region" description="Helical" evidence="1">
    <location>
        <begin position="113"/>
        <end position="129"/>
    </location>
</feature>
<feature type="domain" description="Acyltransferase 3" evidence="3">
    <location>
        <begin position="38"/>
        <end position="361"/>
    </location>
</feature>
<accession>A0A813L8N8</accession>